<dbReference type="PANTHER" id="PTHR34475:SF1">
    <property type="entry name" value="CYTOSKELETON PROTEIN RODZ"/>
    <property type="match status" value="1"/>
</dbReference>
<dbReference type="Gene3D" id="2.60.40.10">
    <property type="entry name" value="Immunoglobulins"/>
    <property type="match status" value="1"/>
</dbReference>
<evidence type="ECO:0000256" key="1">
    <source>
        <dbReference type="SAM" id="Phobius"/>
    </source>
</evidence>
<accession>A0A1F4USI6</accession>
<dbReference type="AlphaFoldDB" id="A0A1F4USI6"/>
<dbReference type="Gene3D" id="1.10.260.40">
    <property type="entry name" value="lambda repressor-like DNA-binding domains"/>
    <property type="match status" value="1"/>
</dbReference>
<dbReference type="InterPro" id="IPR050400">
    <property type="entry name" value="Bact_Cytoskel_RodZ"/>
</dbReference>
<sequence length="237" mass="26633">MAESVGNILKSQRAHKKFTLEDVHKFVKIHPIFLRALEEGDYSVFSNKVHATGFLKNYAEFLELDANKLLGLWRREYEAYFDKRTKETAASSAVKKLESAKLLITPGLVLATASAILVVLFFGYLFYQYRSYSGAPKLEIYTPQNSIVVNSDILDVTGKTDRDSVLLINNQRVLLDKDGGFVTSVKLREGLNTLSFLSVNKLGRETEETRTIIYRSLEEVPAVLETTESTDSAPITP</sequence>
<keyword evidence="1" id="KW-1133">Transmembrane helix</keyword>
<dbReference type="GO" id="GO:0003677">
    <property type="term" value="F:DNA binding"/>
    <property type="evidence" value="ECO:0007669"/>
    <property type="project" value="InterPro"/>
</dbReference>
<evidence type="ECO:0000313" key="3">
    <source>
        <dbReference type="Proteomes" id="UP000176608"/>
    </source>
</evidence>
<dbReference type="Pfam" id="PF09136">
    <property type="entry name" value="Glucodextran_B"/>
    <property type="match status" value="1"/>
</dbReference>
<name>A0A1F4USI6_UNCKA</name>
<dbReference type="InterPro" id="IPR013783">
    <property type="entry name" value="Ig-like_fold"/>
</dbReference>
<dbReference type="Proteomes" id="UP000176608">
    <property type="component" value="Unassembled WGS sequence"/>
</dbReference>
<organism evidence="2 3">
    <name type="scientific">candidate division WWE3 bacterium RIFCSPHIGHO2_01_FULL_42_13</name>
    <dbReference type="NCBI Taxonomy" id="1802617"/>
    <lineage>
        <taxon>Bacteria</taxon>
        <taxon>Katanobacteria</taxon>
    </lineage>
</organism>
<reference evidence="2 3" key="1">
    <citation type="journal article" date="2016" name="Nat. Commun.">
        <title>Thousands of microbial genomes shed light on interconnected biogeochemical processes in an aquifer system.</title>
        <authorList>
            <person name="Anantharaman K."/>
            <person name="Brown C.T."/>
            <person name="Hug L.A."/>
            <person name="Sharon I."/>
            <person name="Castelle C.J."/>
            <person name="Probst A.J."/>
            <person name="Thomas B.C."/>
            <person name="Singh A."/>
            <person name="Wilkins M.J."/>
            <person name="Karaoz U."/>
            <person name="Brodie E.L."/>
            <person name="Williams K.H."/>
            <person name="Hubbard S.S."/>
            <person name="Banfield J.F."/>
        </authorList>
    </citation>
    <scope>NUCLEOTIDE SEQUENCE [LARGE SCALE GENOMIC DNA]</scope>
</reference>
<dbReference type="STRING" id="1802617.A2886_01625"/>
<keyword evidence="1" id="KW-0472">Membrane</keyword>
<evidence type="ECO:0008006" key="4">
    <source>
        <dbReference type="Google" id="ProtNLM"/>
    </source>
</evidence>
<protein>
    <recommendedName>
        <fullName evidence="4">DUF4115 domain-containing protein</fullName>
    </recommendedName>
</protein>
<feature type="transmembrane region" description="Helical" evidence="1">
    <location>
        <begin position="102"/>
        <end position="127"/>
    </location>
</feature>
<dbReference type="EMBL" id="MEVA01000001">
    <property type="protein sequence ID" value="OGC47937.1"/>
    <property type="molecule type" value="Genomic_DNA"/>
</dbReference>
<gene>
    <name evidence="2" type="ORF">A2886_01625</name>
</gene>
<proteinExistence type="predicted"/>
<comment type="caution">
    <text evidence="2">The sequence shown here is derived from an EMBL/GenBank/DDBJ whole genome shotgun (WGS) entry which is preliminary data.</text>
</comment>
<dbReference type="Pfam" id="PF13413">
    <property type="entry name" value="HTH_25"/>
    <property type="match status" value="1"/>
</dbReference>
<keyword evidence="1" id="KW-0812">Transmembrane</keyword>
<evidence type="ECO:0000313" key="2">
    <source>
        <dbReference type="EMBL" id="OGC47937.1"/>
    </source>
</evidence>
<dbReference type="InterPro" id="IPR010982">
    <property type="entry name" value="Lambda_DNA-bd_dom_sf"/>
</dbReference>
<dbReference type="PANTHER" id="PTHR34475">
    <property type="match status" value="1"/>
</dbReference>